<evidence type="ECO:0000259" key="1">
    <source>
        <dbReference type="Pfam" id="PF01498"/>
    </source>
</evidence>
<accession>A0A2N1LVI5</accession>
<sequence>NNKLSLGEIQQKFHSSQNKQISANTIRKNLHQMQIYFRVAALKPLLTKSQCENGCHSA</sequence>
<organism evidence="2 3">
    <name type="scientific">Rhizophagus irregularis</name>
    <dbReference type="NCBI Taxonomy" id="588596"/>
    <lineage>
        <taxon>Eukaryota</taxon>
        <taxon>Fungi</taxon>
        <taxon>Fungi incertae sedis</taxon>
        <taxon>Mucoromycota</taxon>
        <taxon>Glomeromycotina</taxon>
        <taxon>Glomeromycetes</taxon>
        <taxon>Glomerales</taxon>
        <taxon>Glomeraceae</taxon>
        <taxon>Rhizophagus</taxon>
    </lineage>
</organism>
<dbReference type="Proteomes" id="UP000233469">
    <property type="component" value="Unassembled WGS sequence"/>
</dbReference>
<dbReference type="GO" id="GO:0006313">
    <property type="term" value="P:DNA transposition"/>
    <property type="evidence" value="ECO:0007669"/>
    <property type="project" value="InterPro"/>
</dbReference>
<name>A0A2N1LVI5_9GLOM</name>
<evidence type="ECO:0000313" key="3">
    <source>
        <dbReference type="Proteomes" id="UP000233469"/>
    </source>
</evidence>
<dbReference type="GO" id="GO:0015074">
    <property type="term" value="P:DNA integration"/>
    <property type="evidence" value="ECO:0007669"/>
    <property type="project" value="InterPro"/>
</dbReference>
<dbReference type="AlphaFoldDB" id="A0A2N1LVI5"/>
<evidence type="ECO:0000313" key="2">
    <source>
        <dbReference type="EMBL" id="PKK53388.1"/>
    </source>
</evidence>
<protein>
    <recommendedName>
        <fullName evidence="1">Transposase Tc1-like domain-containing protein</fullName>
    </recommendedName>
</protein>
<feature type="domain" description="Transposase Tc1-like" evidence="1">
    <location>
        <begin position="3"/>
        <end position="50"/>
    </location>
</feature>
<reference evidence="2 3" key="1">
    <citation type="submission" date="2016-04" db="EMBL/GenBank/DDBJ databases">
        <title>Genome analyses suggest a sexual origin of heterokaryosis in a supposedly ancient asexual fungus.</title>
        <authorList>
            <person name="Ropars J."/>
            <person name="Sedzielewska K."/>
            <person name="Noel J."/>
            <person name="Charron P."/>
            <person name="Farinelli L."/>
            <person name="Marton T."/>
            <person name="Kruger M."/>
            <person name="Pelin A."/>
            <person name="Brachmann A."/>
            <person name="Corradi N."/>
        </authorList>
    </citation>
    <scope>NUCLEOTIDE SEQUENCE [LARGE SCALE GENOMIC DNA]</scope>
    <source>
        <strain evidence="2 3">C2</strain>
    </source>
</reference>
<dbReference type="Pfam" id="PF01498">
    <property type="entry name" value="HTH_Tnp_Tc3_2"/>
    <property type="match status" value="1"/>
</dbReference>
<dbReference type="EMBL" id="LLXL01008283">
    <property type="protein sequence ID" value="PKK53388.1"/>
    <property type="molecule type" value="Genomic_DNA"/>
</dbReference>
<reference evidence="2 3" key="2">
    <citation type="submission" date="2017-10" db="EMBL/GenBank/DDBJ databases">
        <title>Extensive intraspecific genome diversity in a model arbuscular mycorrhizal fungus.</title>
        <authorList>
            <person name="Chen E.C.H."/>
            <person name="Morin E."/>
            <person name="Baudet D."/>
            <person name="Noel J."/>
            <person name="Ndikumana S."/>
            <person name="Charron P."/>
            <person name="St-Onge C."/>
            <person name="Giorgi J."/>
            <person name="Grigoriev I.V."/>
            <person name="Roux C."/>
            <person name="Martin F.M."/>
            <person name="Corradi N."/>
        </authorList>
    </citation>
    <scope>NUCLEOTIDE SEQUENCE [LARGE SCALE GENOMIC DNA]</scope>
    <source>
        <strain evidence="2 3">C2</strain>
    </source>
</reference>
<gene>
    <name evidence="2" type="ORF">RhiirC2_803141</name>
</gene>
<feature type="non-terminal residue" evidence="2">
    <location>
        <position position="1"/>
    </location>
</feature>
<proteinExistence type="predicted"/>
<comment type="caution">
    <text evidence="2">The sequence shown here is derived from an EMBL/GenBank/DDBJ whole genome shotgun (WGS) entry which is preliminary data.</text>
</comment>
<dbReference type="GO" id="GO:0003677">
    <property type="term" value="F:DNA binding"/>
    <property type="evidence" value="ECO:0007669"/>
    <property type="project" value="InterPro"/>
</dbReference>
<dbReference type="InterPro" id="IPR002492">
    <property type="entry name" value="Transposase_Tc1-like"/>
</dbReference>